<evidence type="ECO:0008006" key="3">
    <source>
        <dbReference type="Google" id="ProtNLM"/>
    </source>
</evidence>
<comment type="caution">
    <text evidence="1">The sequence shown here is derived from an EMBL/GenBank/DDBJ whole genome shotgun (WGS) entry which is preliminary data.</text>
</comment>
<organism evidence="1 2">
    <name type="scientific">Spirosoma soli</name>
    <dbReference type="NCBI Taxonomy" id="1770529"/>
    <lineage>
        <taxon>Bacteria</taxon>
        <taxon>Pseudomonadati</taxon>
        <taxon>Bacteroidota</taxon>
        <taxon>Cytophagia</taxon>
        <taxon>Cytophagales</taxon>
        <taxon>Cytophagaceae</taxon>
        <taxon>Spirosoma</taxon>
    </lineage>
</organism>
<dbReference type="Proteomes" id="UP001597469">
    <property type="component" value="Unassembled WGS sequence"/>
</dbReference>
<accession>A0ABW5M4G7</accession>
<name>A0ABW5M4G7_9BACT</name>
<evidence type="ECO:0000313" key="1">
    <source>
        <dbReference type="EMBL" id="MFD2571908.1"/>
    </source>
</evidence>
<keyword evidence="2" id="KW-1185">Reference proteome</keyword>
<proteinExistence type="predicted"/>
<dbReference type="EMBL" id="JBHULN010000008">
    <property type="protein sequence ID" value="MFD2571908.1"/>
    <property type="molecule type" value="Genomic_DNA"/>
</dbReference>
<sequence length="88" mass="10293">MGVVIKPTVNNIISLWFGEDTPIRQYKIKLNPTLWGACQHINRDFRPPSRKQQIEQYRKSDKVAFAKAVLQELDRSKQPNTERMHCLA</sequence>
<reference evidence="2" key="1">
    <citation type="journal article" date="2019" name="Int. J. Syst. Evol. Microbiol.">
        <title>The Global Catalogue of Microorganisms (GCM) 10K type strain sequencing project: providing services to taxonomists for standard genome sequencing and annotation.</title>
        <authorList>
            <consortium name="The Broad Institute Genomics Platform"/>
            <consortium name="The Broad Institute Genome Sequencing Center for Infectious Disease"/>
            <person name="Wu L."/>
            <person name="Ma J."/>
        </authorList>
    </citation>
    <scope>NUCLEOTIDE SEQUENCE [LARGE SCALE GENOMIC DNA]</scope>
    <source>
        <strain evidence="2">KCTC 42805</strain>
    </source>
</reference>
<gene>
    <name evidence="1" type="ORF">ACFSUS_14795</name>
</gene>
<evidence type="ECO:0000313" key="2">
    <source>
        <dbReference type="Proteomes" id="UP001597469"/>
    </source>
</evidence>
<dbReference type="RefSeq" id="WP_381523845.1">
    <property type="nucleotide sequence ID" value="NZ_JBHULN010000008.1"/>
</dbReference>
<protein>
    <recommendedName>
        <fullName evidence="3">Arm DNA-binding domain-containing protein</fullName>
    </recommendedName>
</protein>